<dbReference type="EC" id="3.1.1.29" evidence="4"/>
<feature type="site" description="Stabilizes the basic form of H active site to accept a proton" evidence="4">
    <location>
        <position position="90"/>
    </location>
</feature>
<evidence type="ECO:0000256" key="3">
    <source>
        <dbReference type="ARBA" id="ARBA00022884"/>
    </source>
</evidence>
<comment type="function">
    <text evidence="4">Catalyzes the release of premature peptidyl moieties from peptidyl-tRNA molecules trapped in stalled 50S ribosomal subunits, and thus maintains levels of free tRNAs and 50S ribosomes.</text>
</comment>
<feature type="binding site" evidence="4">
    <location>
        <position position="63"/>
    </location>
    <ligand>
        <name>tRNA</name>
        <dbReference type="ChEBI" id="CHEBI:17843"/>
    </ligand>
</feature>
<keyword evidence="2 4" id="KW-0378">Hydrolase</keyword>
<comment type="similarity">
    <text evidence="4">Belongs to the PTH family.</text>
</comment>
<feature type="binding site" evidence="4">
    <location>
        <position position="111"/>
    </location>
    <ligand>
        <name>tRNA</name>
        <dbReference type="ChEBI" id="CHEBI:17843"/>
    </ligand>
</feature>
<feature type="binding site" evidence="4">
    <location>
        <position position="65"/>
    </location>
    <ligand>
        <name>tRNA</name>
        <dbReference type="ChEBI" id="CHEBI:17843"/>
    </ligand>
</feature>
<name>A0A1F5FHD7_9BACT</name>
<dbReference type="NCBIfam" id="TIGR00447">
    <property type="entry name" value="pth"/>
    <property type="match status" value="1"/>
</dbReference>
<comment type="subunit">
    <text evidence="4">Monomer.</text>
</comment>
<feature type="binding site" evidence="4">
    <location>
        <position position="13"/>
    </location>
    <ligand>
        <name>tRNA</name>
        <dbReference type="ChEBI" id="CHEBI:17843"/>
    </ligand>
</feature>
<feature type="active site" description="Proton acceptor" evidence="4">
    <location>
        <position position="18"/>
    </location>
</feature>
<dbReference type="EMBL" id="MFAF01000018">
    <property type="protein sequence ID" value="OGD78964.1"/>
    <property type="molecule type" value="Genomic_DNA"/>
</dbReference>
<dbReference type="GO" id="GO:0004045">
    <property type="term" value="F:peptidyl-tRNA hydrolase activity"/>
    <property type="evidence" value="ECO:0007669"/>
    <property type="project" value="UniProtKB-UniRule"/>
</dbReference>
<proteinExistence type="inferred from homology"/>
<protein>
    <recommendedName>
        <fullName evidence="4">Peptidyl-tRNA hydrolase</fullName>
        <shortName evidence="4">Pth</shortName>
        <ecNumber evidence="4">3.1.1.29</ecNumber>
    </recommendedName>
</protein>
<dbReference type="STRING" id="1817816.A2Y64_01430"/>
<keyword evidence="3 4" id="KW-0694">RNA-binding</keyword>
<evidence type="ECO:0000313" key="5">
    <source>
        <dbReference type="EMBL" id="OGD78964.1"/>
    </source>
</evidence>
<keyword evidence="1 4" id="KW-0820">tRNA-binding</keyword>
<accession>A0A1F5FHD7</accession>
<dbReference type="PANTHER" id="PTHR17224">
    <property type="entry name" value="PEPTIDYL-TRNA HYDROLASE"/>
    <property type="match status" value="1"/>
</dbReference>
<reference evidence="5 6" key="1">
    <citation type="journal article" date="2016" name="Nat. Commun.">
        <title>Thousands of microbial genomes shed light on interconnected biogeochemical processes in an aquifer system.</title>
        <authorList>
            <person name="Anantharaman K."/>
            <person name="Brown C.T."/>
            <person name="Hug L.A."/>
            <person name="Sharon I."/>
            <person name="Castelle C.J."/>
            <person name="Probst A.J."/>
            <person name="Thomas B.C."/>
            <person name="Singh A."/>
            <person name="Wilkins M.J."/>
            <person name="Karaoz U."/>
            <person name="Brodie E.L."/>
            <person name="Williams K.H."/>
            <person name="Hubbard S.S."/>
            <person name="Banfield J.F."/>
        </authorList>
    </citation>
    <scope>NUCLEOTIDE SEQUENCE [LARGE SCALE GENOMIC DNA]</scope>
</reference>
<feature type="site" description="Discriminates between blocked and unblocked aminoacyl-tRNA" evidence="4">
    <location>
        <position position="8"/>
    </location>
</feature>
<dbReference type="GO" id="GO:0000049">
    <property type="term" value="F:tRNA binding"/>
    <property type="evidence" value="ECO:0007669"/>
    <property type="project" value="UniProtKB-UniRule"/>
</dbReference>
<evidence type="ECO:0000256" key="2">
    <source>
        <dbReference type="ARBA" id="ARBA00022801"/>
    </source>
</evidence>
<gene>
    <name evidence="4" type="primary">pth</name>
    <name evidence="5" type="ORF">A2Y64_01430</name>
</gene>
<dbReference type="InterPro" id="IPR001328">
    <property type="entry name" value="Pept_tRNA_hydro"/>
</dbReference>
<dbReference type="HAMAP" id="MF_00083">
    <property type="entry name" value="Pept_tRNA_hydro_bact"/>
    <property type="match status" value="1"/>
</dbReference>
<dbReference type="AlphaFoldDB" id="A0A1F5FHD7"/>
<comment type="caution">
    <text evidence="5">The sequence shown here is derived from an EMBL/GenBank/DDBJ whole genome shotgun (WGS) entry which is preliminary data.</text>
</comment>
<evidence type="ECO:0000313" key="6">
    <source>
        <dbReference type="Proteomes" id="UP000177187"/>
    </source>
</evidence>
<dbReference type="Proteomes" id="UP000177187">
    <property type="component" value="Unassembled WGS sequence"/>
</dbReference>
<dbReference type="CDD" id="cd00462">
    <property type="entry name" value="PTH"/>
    <property type="match status" value="1"/>
</dbReference>
<dbReference type="SUPFAM" id="SSF53178">
    <property type="entry name" value="Peptidyl-tRNA hydrolase-like"/>
    <property type="match status" value="1"/>
</dbReference>
<keyword evidence="4" id="KW-0963">Cytoplasm</keyword>
<comment type="catalytic activity">
    <reaction evidence="4">
        <text>an N-acyl-L-alpha-aminoacyl-tRNA + H2O = an N-acyl-L-amino acid + a tRNA + H(+)</text>
        <dbReference type="Rhea" id="RHEA:54448"/>
        <dbReference type="Rhea" id="RHEA-COMP:10123"/>
        <dbReference type="Rhea" id="RHEA-COMP:13883"/>
        <dbReference type="ChEBI" id="CHEBI:15377"/>
        <dbReference type="ChEBI" id="CHEBI:15378"/>
        <dbReference type="ChEBI" id="CHEBI:59874"/>
        <dbReference type="ChEBI" id="CHEBI:78442"/>
        <dbReference type="ChEBI" id="CHEBI:138191"/>
        <dbReference type="EC" id="3.1.1.29"/>
    </reaction>
</comment>
<dbReference type="GO" id="GO:0005737">
    <property type="term" value="C:cytoplasm"/>
    <property type="evidence" value="ECO:0007669"/>
    <property type="project" value="UniProtKB-SubCell"/>
</dbReference>
<comment type="function">
    <text evidence="4">Hydrolyzes ribosome-free peptidyl-tRNAs (with 1 or more amino acids incorporated), which drop off the ribosome during protein synthesis, or as a result of ribosome stalling.</text>
</comment>
<evidence type="ECO:0000256" key="4">
    <source>
        <dbReference type="HAMAP-Rule" id="MF_00083"/>
    </source>
</evidence>
<dbReference type="Pfam" id="PF01195">
    <property type="entry name" value="Pept_tRNA_hydro"/>
    <property type="match status" value="1"/>
</dbReference>
<sequence length="199" mass="21787">MLVVGLGNPGERYAETPHNLGFMAVDELARRGRLRSWRRVCESQTGKISLAGRRLLLCKPQTFMNLSGRSVACLLRETDTPPEGLLVICDDVNLTFGALRLRPSGGSGGHNGLEDIVAHVGEGFPRMRIGCGPAPQWADLAEFVLSPFPEERLREVGGVLERVVEGLILLEREGWQTAMARVNARLQDGEGASENELEK</sequence>
<dbReference type="InterPro" id="IPR036416">
    <property type="entry name" value="Pept_tRNA_hydro_sf"/>
</dbReference>
<organism evidence="5 6">
    <name type="scientific">Candidatus Coatesbacteria bacterium RBG_13_66_14</name>
    <dbReference type="NCBI Taxonomy" id="1817816"/>
    <lineage>
        <taxon>Bacteria</taxon>
        <taxon>Candidatus Coatesiibacteriota</taxon>
    </lineage>
</organism>
<dbReference type="Gene3D" id="3.40.50.1470">
    <property type="entry name" value="Peptidyl-tRNA hydrolase"/>
    <property type="match status" value="1"/>
</dbReference>
<evidence type="ECO:0000256" key="1">
    <source>
        <dbReference type="ARBA" id="ARBA00022555"/>
    </source>
</evidence>
<dbReference type="GO" id="GO:0072344">
    <property type="term" value="P:rescue of stalled ribosome"/>
    <property type="evidence" value="ECO:0007669"/>
    <property type="project" value="UniProtKB-UniRule"/>
</dbReference>
<dbReference type="PANTHER" id="PTHR17224:SF1">
    <property type="entry name" value="PEPTIDYL-TRNA HYDROLASE"/>
    <property type="match status" value="1"/>
</dbReference>
<dbReference type="GO" id="GO:0006515">
    <property type="term" value="P:protein quality control for misfolded or incompletely synthesized proteins"/>
    <property type="evidence" value="ECO:0007669"/>
    <property type="project" value="UniProtKB-UniRule"/>
</dbReference>
<comment type="subcellular location">
    <subcellularLocation>
        <location evidence="4">Cytoplasm</location>
    </subcellularLocation>
</comment>